<evidence type="ECO:0000256" key="1">
    <source>
        <dbReference type="SAM" id="MobiDB-lite"/>
    </source>
</evidence>
<accession>A0AAQ3K617</accession>
<organism evidence="2 3">
    <name type="scientific">Canna indica</name>
    <name type="common">Indian-shot</name>
    <dbReference type="NCBI Taxonomy" id="4628"/>
    <lineage>
        <taxon>Eukaryota</taxon>
        <taxon>Viridiplantae</taxon>
        <taxon>Streptophyta</taxon>
        <taxon>Embryophyta</taxon>
        <taxon>Tracheophyta</taxon>
        <taxon>Spermatophyta</taxon>
        <taxon>Magnoliopsida</taxon>
        <taxon>Liliopsida</taxon>
        <taxon>Zingiberales</taxon>
        <taxon>Cannaceae</taxon>
        <taxon>Canna</taxon>
    </lineage>
</organism>
<gene>
    <name evidence="2" type="ORF">Cni_G10402</name>
</gene>
<dbReference type="AlphaFoldDB" id="A0AAQ3K617"/>
<dbReference type="Proteomes" id="UP001327560">
    <property type="component" value="Chromosome 3"/>
</dbReference>
<sequence>MLNGDRVDIFQTPTATAICATQSYTPPAEPTTISGSPDKLCMQANRTVEIVDNPPPNMQTPVASVDKSPIAEHTPLGTAILRRSPRLRKMAESGTVLDRDIKRKKNGMASNKGPPRSILKPPDGAVNDAPLHCLNLMMLDNLDMMDRLGRLGFVDVNEVACECIKAQEAAHAT</sequence>
<evidence type="ECO:0000313" key="3">
    <source>
        <dbReference type="Proteomes" id="UP001327560"/>
    </source>
</evidence>
<keyword evidence="3" id="KW-1185">Reference proteome</keyword>
<name>A0AAQ3K617_9LILI</name>
<feature type="region of interest" description="Disordered" evidence="1">
    <location>
        <begin position="103"/>
        <end position="124"/>
    </location>
</feature>
<dbReference type="EMBL" id="CP136892">
    <property type="protein sequence ID" value="WOL01685.1"/>
    <property type="molecule type" value="Genomic_DNA"/>
</dbReference>
<protein>
    <submittedName>
        <fullName evidence="2">Uncharacterized protein</fullName>
    </submittedName>
</protein>
<reference evidence="2 3" key="1">
    <citation type="submission" date="2023-10" db="EMBL/GenBank/DDBJ databases">
        <title>Chromosome-scale genome assembly provides insights into flower coloration mechanisms of Canna indica.</title>
        <authorList>
            <person name="Li C."/>
        </authorList>
    </citation>
    <scope>NUCLEOTIDE SEQUENCE [LARGE SCALE GENOMIC DNA]</scope>
    <source>
        <tissue evidence="2">Flower</tissue>
    </source>
</reference>
<proteinExistence type="predicted"/>
<evidence type="ECO:0000313" key="2">
    <source>
        <dbReference type="EMBL" id="WOL01685.1"/>
    </source>
</evidence>